<comment type="caution">
    <text evidence="2">The sequence shown here is derived from an EMBL/GenBank/DDBJ whole genome shotgun (WGS) entry which is preliminary data.</text>
</comment>
<gene>
    <name evidence="2" type="ORF">R3P38DRAFT_2798796</name>
</gene>
<feature type="compositionally biased region" description="Basic residues" evidence="1">
    <location>
        <begin position="92"/>
        <end position="107"/>
    </location>
</feature>
<feature type="compositionally biased region" description="Polar residues" evidence="1">
    <location>
        <begin position="221"/>
        <end position="236"/>
    </location>
</feature>
<accession>A0AAW0A1T1</accession>
<keyword evidence="3" id="KW-1185">Reference proteome</keyword>
<feature type="compositionally biased region" description="Basic and acidic residues" evidence="1">
    <location>
        <begin position="1"/>
        <end position="13"/>
    </location>
</feature>
<evidence type="ECO:0000256" key="1">
    <source>
        <dbReference type="SAM" id="MobiDB-lite"/>
    </source>
</evidence>
<reference evidence="2 3" key="1">
    <citation type="journal article" date="2024" name="J Genomics">
        <title>Draft genome sequencing and assembly of Favolaschia claudopus CIRM-BRFM 2984 isolated from oak limbs.</title>
        <authorList>
            <person name="Navarro D."/>
            <person name="Drula E."/>
            <person name="Chaduli D."/>
            <person name="Cazenave R."/>
            <person name="Ahrendt S."/>
            <person name="Wang J."/>
            <person name="Lipzen A."/>
            <person name="Daum C."/>
            <person name="Barry K."/>
            <person name="Grigoriev I.V."/>
            <person name="Favel A."/>
            <person name="Rosso M.N."/>
            <person name="Martin F."/>
        </authorList>
    </citation>
    <scope>NUCLEOTIDE SEQUENCE [LARGE SCALE GENOMIC DNA]</scope>
    <source>
        <strain evidence="2 3">CIRM-BRFM 2984</strain>
    </source>
</reference>
<organism evidence="2 3">
    <name type="scientific">Favolaschia claudopus</name>
    <dbReference type="NCBI Taxonomy" id="2862362"/>
    <lineage>
        <taxon>Eukaryota</taxon>
        <taxon>Fungi</taxon>
        <taxon>Dikarya</taxon>
        <taxon>Basidiomycota</taxon>
        <taxon>Agaricomycotina</taxon>
        <taxon>Agaricomycetes</taxon>
        <taxon>Agaricomycetidae</taxon>
        <taxon>Agaricales</taxon>
        <taxon>Marasmiineae</taxon>
        <taxon>Mycenaceae</taxon>
        <taxon>Favolaschia</taxon>
    </lineage>
</organism>
<feature type="region of interest" description="Disordered" evidence="1">
    <location>
        <begin position="454"/>
        <end position="534"/>
    </location>
</feature>
<feature type="region of interest" description="Disordered" evidence="1">
    <location>
        <begin position="219"/>
        <end position="243"/>
    </location>
</feature>
<feature type="compositionally biased region" description="Basic and acidic residues" evidence="1">
    <location>
        <begin position="516"/>
        <end position="528"/>
    </location>
</feature>
<feature type="compositionally biased region" description="Low complexity" evidence="1">
    <location>
        <begin position="52"/>
        <end position="63"/>
    </location>
</feature>
<dbReference type="AlphaFoldDB" id="A0AAW0A1T1"/>
<evidence type="ECO:0000313" key="2">
    <source>
        <dbReference type="EMBL" id="KAK6997287.1"/>
    </source>
</evidence>
<feature type="compositionally biased region" description="Basic and acidic residues" evidence="1">
    <location>
        <begin position="656"/>
        <end position="670"/>
    </location>
</feature>
<proteinExistence type="predicted"/>
<sequence length="725" mass="78588">MPRKQVETIDNRRCPPGASPGAACWRAAGVGAALRTSGLRLAGRKPRSGEYATNSASNGTSSSQRVGNALGTKGQDSCRKATKGEEATNGSPRRRRRRGVKRQRGRGRWGVPNESASIMQRRLAAANYVTALSPQKPWVDDGVACPRERRCRYGPRRLLQTEVIRRGGLPETRRWWKWRQRGKSREARAMQVGEDGDEGQSSALACTNCEDEGGAVKLEAESSSSDWQTKSFSPTAHSRGVEPGLDVAGMRRATMEVLRMGPRRHRKTEGAPHCKEEAIRTEVSAFRDKEGAVVAAALSTTAERRENDGVNAADVSSNQTPRVAAGSDTLTAAPSVSDTKVDSSSALAIWAAVARASTSPEDGRRPAWRAFQDGGADGRTDEAISKFEMLTSDLLGRRRLGASKAAIGSGVAELRRLLQTEGFRRRLCAEVERGGGRRQGGAATLTATAWETSATTRNGSSDRIPYEAADGASRKEGAHRTTSGWRAGVKRERVGKRRRRGLVDDDCVRNDGNGGRVERSRGVVERGGRRTTGAAAQGGLIPSLLTLIDERPGSERELDDEVAQSCSTLSELTSTDNNEYKTTRAQHNEVELRVLLLKSELTPSAELKDGSVEERLSKPLFKATILRSRQRNERGDGWMTCRSRANEESAGGERSASPDHWRDAGEEPSSRELANGGVIHRGGGEVQNIEKEAFDEASLAESGALGDIEVQEGFWPLEVETVLRS</sequence>
<name>A0AAW0A1T1_9AGAR</name>
<evidence type="ECO:0000313" key="3">
    <source>
        <dbReference type="Proteomes" id="UP001362999"/>
    </source>
</evidence>
<dbReference type="Proteomes" id="UP001362999">
    <property type="component" value="Unassembled WGS sequence"/>
</dbReference>
<feature type="region of interest" description="Disordered" evidence="1">
    <location>
        <begin position="38"/>
        <end position="111"/>
    </location>
</feature>
<feature type="region of interest" description="Disordered" evidence="1">
    <location>
        <begin position="642"/>
        <end position="684"/>
    </location>
</feature>
<feature type="region of interest" description="Disordered" evidence="1">
    <location>
        <begin position="1"/>
        <end position="21"/>
    </location>
</feature>
<dbReference type="EMBL" id="JAWWNJ010000093">
    <property type="protein sequence ID" value="KAK6997287.1"/>
    <property type="molecule type" value="Genomic_DNA"/>
</dbReference>
<feature type="compositionally biased region" description="Basic and acidic residues" evidence="1">
    <location>
        <begin position="76"/>
        <end position="86"/>
    </location>
</feature>
<protein>
    <submittedName>
        <fullName evidence="2">Uncharacterized protein</fullName>
    </submittedName>
</protein>